<name>A0A182V840_ANOME</name>
<dbReference type="InterPro" id="IPR000467">
    <property type="entry name" value="G_patch_dom"/>
</dbReference>
<feature type="compositionally biased region" description="Basic residues" evidence="1">
    <location>
        <begin position="134"/>
        <end position="145"/>
    </location>
</feature>
<dbReference type="VEuPathDB" id="VectorBase:AMEM21_002105"/>
<dbReference type="GO" id="GO:0010521">
    <property type="term" value="F:telomerase inhibitor activity"/>
    <property type="evidence" value="ECO:0007669"/>
    <property type="project" value="TreeGrafter"/>
</dbReference>
<keyword evidence="4" id="KW-1185">Reference proteome</keyword>
<feature type="domain" description="G-patch" evidence="2">
    <location>
        <begin position="38"/>
        <end position="84"/>
    </location>
</feature>
<evidence type="ECO:0000256" key="1">
    <source>
        <dbReference type="SAM" id="MobiDB-lite"/>
    </source>
</evidence>
<accession>A0A182V840</accession>
<dbReference type="VEuPathDB" id="VectorBase:AMEM010473"/>
<dbReference type="InterPro" id="IPR050656">
    <property type="entry name" value="PINX1"/>
</dbReference>
<proteinExistence type="predicted"/>
<feature type="compositionally biased region" description="Basic and acidic residues" evidence="1">
    <location>
        <begin position="371"/>
        <end position="381"/>
    </location>
</feature>
<evidence type="ECO:0000259" key="2">
    <source>
        <dbReference type="PROSITE" id="PS50174"/>
    </source>
</evidence>
<dbReference type="PROSITE" id="PS50174">
    <property type="entry name" value="G_PATCH"/>
    <property type="match status" value="1"/>
</dbReference>
<feature type="compositionally biased region" description="Basic and acidic residues" evidence="1">
    <location>
        <begin position="146"/>
        <end position="158"/>
    </location>
</feature>
<dbReference type="Proteomes" id="UP000075903">
    <property type="component" value="Unassembled WGS sequence"/>
</dbReference>
<evidence type="ECO:0000313" key="3">
    <source>
        <dbReference type="EnsemblMetazoa" id="AMEM010473-PA"/>
    </source>
</evidence>
<reference evidence="3" key="1">
    <citation type="submission" date="2020-05" db="UniProtKB">
        <authorList>
            <consortium name="EnsemblMetazoa"/>
        </authorList>
    </citation>
    <scope>IDENTIFICATION</scope>
    <source>
        <strain evidence="3">MAF</strain>
    </source>
</reference>
<feature type="compositionally biased region" description="Basic residues" evidence="1">
    <location>
        <begin position="318"/>
        <end position="327"/>
    </location>
</feature>
<feature type="compositionally biased region" description="Acidic residues" evidence="1">
    <location>
        <begin position="176"/>
        <end position="188"/>
    </location>
</feature>
<dbReference type="PANTHER" id="PTHR23149">
    <property type="entry name" value="G PATCH DOMAIN CONTAINING PROTEIN"/>
    <property type="match status" value="1"/>
</dbReference>
<organism evidence="3 4">
    <name type="scientific">Anopheles merus</name>
    <name type="common">Mosquito</name>
    <dbReference type="NCBI Taxonomy" id="30066"/>
    <lineage>
        <taxon>Eukaryota</taxon>
        <taxon>Metazoa</taxon>
        <taxon>Ecdysozoa</taxon>
        <taxon>Arthropoda</taxon>
        <taxon>Hexapoda</taxon>
        <taxon>Insecta</taxon>
        <taxon>Pterygota</taxon>
        <taxon>Neoptera</taxon>
        <taxon>Endopterygota</taxon>
        <taxon>Diptera</taxon>
        <taxon>Nematocera</taxon>
        <taxon>Culicoidea</taxon>
        <taxon>Culicidae</taxon>
        <taxon>Anophelinae</taxon>
        <taxon>Anopheles</taxon>
    </lineage>
</organism>
<dbReference type="GO" id="GO:0005730">
    <property type="term" value="C:nucleolus"/>
    <property type="evidence" value="ECO:0007669"/>
    <property type="project" value="TreeGrafter"/>
</dbReference>
<feature type="compositionally biased region" description="Basic residues" evidence="1">
    <location>
        <begin position="252"/>
        <end position="261"/>
    </location>
</feature>
<dbReference type="Pfam" id="PF01585">
    <property type="entry name" value="G-patch"/>
    <property type="match status" value="1"/>
</dbReference>
<sequence length="626" mass="68243">MGDGDFSSVTLSSAKARQKKLCTMRLNDPVKKPYYKDTDSFGARMLSKLGWTEGKGLGRDENGITIPISNRVKLDTEGVGFVGGRDDMWTQHEAGFTELLRRLNGDESEPAEGAGDAVIDPKSQVQSLEERSKQSRARVHYTRFTRGKDLSRVNEKDLANIFGKRSLTETSKPREEEEQVSSESESADEDRPVLGLSTIKASMSMQDYFKEKMKQRAAAGNGVAPVEATVKTNGQGGEEEMVPEETHDGEKIKKKKSKKKAKENEQTVEPMEEAVAIEEAPATKKSKRKREQLEENEQEVLVNGDSVEPESEPSEPVKKKKKAKKHNSKQEPTVEVRSQACEVAEEEMGQMVDETVAAEEPVKKKKKSKKQTSEPELKVEPSSEVTEEEKVVPAVEDTATVDGPVRKKKKSKKNTSNPEPPVVETTNEVAEAELEPPTDTTATVEEPVKKKKKSKTPKSESSTEEDAVANPTPEPNTVEAGQETANTTETGASTSAKKKKKKKSKRAASPANGEVANNEPASSPAVNGTTEPVSNGKESVGPMDEITLQVAAGNALSAEYEGKSEETTCKVKVEVLKYLDDARFAGSNFGDIIGYRLTEDVKLVKNAASKGGGGGGPSRKFTPRRR</sequence>
<dbReference type="EnsemblMetazoa" id="AMEM010473-RA">
    <property type="protein sequence ID" value="AMEM010473-PA"/>
    <property type="gene ID" value="AMEM010473"/>
</dbReference>
<evidence type="ECO:0000313" key="4">
    <source>
        <dbReference type="Proteomes" id="UP000075903"/>
    </source>
</evidence>
<dbReference type="SMART" id="SM00443">
    <property type="entry name" value="G_patch"/>
    <property type="match status" value="1"/>
</dbReference>
<dbReference type="STRING" id="30066.A0A182V840"/>
<dbReference type="PANTHER" id="PTHR23149:SF27">
    <property type="entry name" value="PIN2_TERF1-INTERACTING TELOMERASE INHIBITOR 1"/>
    <property type="match status" value="1"/>
</dbReference>
<feature type="compositionally biased region" description="Polar residues" evidence="1">
    <location>
        <begin position="519"/>
        <end position="537"/>
    </location>
</feature>
<feature type="compositionally biased region" description="Basic residues" evidence="1">
    <location>
        <begin position="496"/>
        <end position="506"/>
    </location>
</feature>
<feature type="region of interest" description="Disordered" evidence="1">
    <location>
        <begin position="606"/>
        <end position="626"/>
    </location>
</feature>
<feature type="region of interest" description="Disordered" evidence="1">
    <location>
        <begin position="213"/>
        <end position="541"/>
    </location>
</feature>
<protein>
    <recommendedName>
        <fullName evidence="2">G-patch domain-containing protein</fullName>
    </recommendedName>
</protein>
<feature type="region of interest" description="Disordered" evidence="1">
    <location>
        <begin position="101"/>
        <end position="198"/>
    </location>
</feature>
<dbReference type="GO" id="GO:0003676">
    <property type="term" value="F:nucleic acid binding"/>
    <property type="evidence" value="ECO:0007669"/>
    <property type="project" value="InterPro"/>
</dbReference>
<dbReference type="AlphaFoldDB" id="A0A182V840"/>